<comment type="caution">
    <text evidence="1">The sequence shown here is derived from an EMBL/GenBank/DDBJ whole genome shotgun (WGS) entry which is preliminary data.</text>
</comment>
<accession>A0ABT2QJ46</accession>
<protein>
    <submittedName>
        <fullName evidence="1">Uncharacterized protein</fullName>
    </submittedName>
</protein>
<reference evidence="1 2" key="1">
    <citation type="submission" date="2022-09" db="EMBL/GenBank/DDBJ databases">
        <title>Enrichment on poylsaccharides allowed isolation of novel metabolic and taxonomic groups of Haloarchaea.</title>
        <authorList>
            <person name="Sorokin D.Y."/>
            <person name="Elcheninov A.G."/>
            <person name="Khizhniak T.V."/>
            <person name="Kolganova T.V."/>
            <person name="Kublanov I.V."/>
        </authorList>
    </citation>
    <scope>NUCLEOTIDE SEQUENCE [LARGE SCALE GENOMIC DNA]</scope>
    <source>
        <strain evidence="1 2">AArc-m2/3/4</strain>
    </source>
</reference>
<gene>
    <name evidence="1" type="ORF">OB955_19775</name>
</gene>
<evidence type="ECO:0000313" key="1">
    <source>
        <dbReference type="EMBL" id="MCU4974960.1"/>
    </source>
</evidence>
<dbReference type="RefSeq" id="WP_338008840.1">
    <property type="nucleotide sequence ID" value="NZ_JAOPKB010000015.1"/>
</dbReference>
<dbReference type="Proteomes" id="UP001320972">
    <property type="component" value="Unassembled WGS sequence"/>
</dbReference>
<name>A0ABT2QJ46_9EURY</name>
<proteinExistence type="predicted"/>
<dbReference type="EMBL" id="JAOPKB010000015">
    <property type="protein sequence ID" value="MCU4974960.1"/>
    <property type="molecule type" value="Genomic_DNA"/>
</dbReference>
<organism evidence="1 2">
    <name type="scientific">Natronoglomus mannanivorans</name>
    <dbReference type="NCBI Taxonomy" id="2979990"/>
    <lineage>
        <taxon>Archaea</taxon>
        <taxon>Methanobacteriati</taxon>
        <taxon>Methanobacteriota</taxon>
        <taxon>Stenosarchaea group</taxon>
        <taxon>Halobacteria</taxon>
        <taxon>Halobacteriales</taxon>
        <taxon>Natrialbaceae</taxon>
        <taxon>Natronoglomus</taxon>
    </lineage>
</organism>
<evidence type="ECO:0000313" key="2">
    <source>
        <dbReference type="Proteomes" id="UP001320972"/>
    </source>
</evidence>
<sequence>MTDEEIRAALELAQGHLEDAENVVWESASRAKSDEVSDHLQELSREIWSVQHSIIDFQKELQYQAIDDPPDKQQFVGDENE</sequence>
<keyword evidence="2" id="KW-1185">Reference proteome</keyword>